<dbReference type="GeneID" id="8851995"/>
<dbReference type="RefSeq" id="XP_002675200.1">
    <property type="nucleotide sequence ID" value="XM_002675154.1"/>
</dbReference>
<dbReference type="AlphaFoldDB" id="D2VL11"/>
<dbReference type="EMBL" id="GG738879">
    <property type="protein sequence ID" value="EFC42456.1"/>
    <property type="molecule type" value="Genomic_DNA"/>
</dbReference>
<keyword evidence="2" id="KW-1185">Reference proteome</keyword>
<accession>D2VL11</accession>
<dbReference type="VEuPathDB" id="AmoebaDB:NAEGRDRAFT_69623"/>
<protein>
    <submittedName>
        <fullName evidence="1">Predicted protein</fullName>
    </submittedName>
</protein>
<dbReference type="KEGG" id="ngr:NAEGRDRAFT_69623"/>
<reference evidence="1 2" key="1">
    <citation type="journal article" date="2010" name="Cell">
        <title>The genome of Naegleria gruberi illuminates early eukaryotic versatility.</title>
        <authorList>
            <person name="Fritz-Laylin L.K."/>
            <person name="Prochnik S.E."/>
            <person name="Ginger M.L."/>
            <person name="Dacks J.B."/>
            <person name="Carpenter M.L."/>
            <person name="Field M.C."/>
            <person name="Kuo A."/>
            <person name="Paredez A."/>
            <person name="Chapman J."/>
            <person name="Pham J."/>
            <person name="Shu S."/>
            <person name="Neupane R."/>
            <person name="Cipriano M."/>
            <person name="Mancuso J."/>
            <person name="Tu H."/>
            <person name="Salamov A."/>
            <person name="Lindquist E."/>
            <person name="Shapiro H."/>
            <person name="Lucas S."/>
            <person name="Grigoriev I.V."/>
            <person name="Cande W.Z."/>
            <person name="Fulton C."/>
            <person name="Rokhsar D.S."/>
            <person name="Dawson S.C."/>
        </authorList>
    </citation>
    <scope>NUCLEOTIDE SEQUENCE [LARGE SCALE GENOMIC DNA]</scope>
    <source>
        <strain evidence="1 2">NEG-M</strain>
    </source>
</reference>
<dbReference type="InParanoid" id="D2VL11"/>
<dbReference type="Proteomes" id="UP000006671">
    <property type="component" value="Unassembled WGS sequence"/>
</dbReference>
<evidence type="ECO:0000313" key="2">
    <source>
        <dbReference type="Proteomes" id="UP000006671"/>
    </source>
</evidence>
<name>D2VL11_NAEGR</name>
<organism evidence="2">
    <name type="scientific">Naegleria gruberi</name>
    <name type="common">Amoeba</name>
    <dbReference type="NCBI Taxonomy" id="5762"/>
    <lineage>
        <taxon>Eukaryota</taxon>
        <taxon>Discoba</taxon>
        <taxon>Heterolobosea</taxon>
        <taxon>Tetramitia</taxon>
        <taxon>Eutetramitia</taxon>
        <taxon>Vahlkampfiidae</taxon>
        <taxon>Naegleria</taxon>
    </lineage>
</organism>
<evidence type="ECO:0000313" key="1">
    <source>
        <dbReference type="EMBL" id="EFC42456.1"/>
    </source>
</evidence>
<gene>
    <name evidence="1" type="ORF">NAEGRDRAFT_69623</name>
</gene>
<proteinExistence type="predicted"/>
<sequence length="489" mass="58128">MHDDEWYQVIDFLTESDFPSFLCVCSEWNKLLNFCMQKSWFWMDRHIRFLNTRIKLYSGLIAVDSSHYSGMRRFLKMRIDHHLRKLKELREERKMNYINFKGKHFIAVKKYEDSNNCKQMIDYLKYRPTAEKLSLECFLKRDTSKLVSYKFGEIFQYMFENYMNSYHYRKVTMDEMTNCIIPDLILQREVSSLQFWDALLNNHPKLRFDSGSTFLDFFTCILNAKSNSDNLDELVMKFLKSNEYNGLDILSVPIQLRFARRVAKILKENNVSFIHSRVGYSSRRFRDISITNPVLSEYLEYLSSNRVMLSDFLHEEFIFVGGVYKYYLFADYKVDICGKSSNGVNWIINLVDNFPTVDVIYFFTSTSFKGMRLDWTKIDPSRKILDRLILGAKDPSERLSIIKGFHNKNVDFSDLLLAKIIDSSVYGNDKKSSIIRETIEYLLPIITFENSNEQFKQYYDMNVNKVKGNNWNGTDFRLELCFKVWKIIG</sequence>